<evidence type="ECO:0008006" key="3">
    <source>
        <dbReference type="Google" id="ProtNLM"/>
    </source>
</evidence>
<accession>A0A1Z5KNM6</accession>
<keyword evidence="2" id="KW-1185">Reference proteome</keyword>
<dbReference type="InParanoid" id="A0A1Z5KNM6"/>
<dbReference type="Gene3D" id="3.40.30.10">
    <property type="entry name" value="Glutaredoxin"/>
    <property type="match status" value="1"/>
</dbReference>
<evidence type="ECO:0000313" key="2">
    <source>
        <dbReference type="Proteomes" id="UP000198406"/>
    </source>
</evidence>
<dbReference type="Proteomes" id="UP000198406">
    <property type="component" value="Unassembled WGS sequence"/>
</dbReference>
<sequence>MMVELPRLPLISLDTAEETNTHEIARGHHTVIDFWTTRCTNCPDALDKLQHLAATSSNVRFASICCDSLDGAREIIGRHDDMRWSSVHHYFMEHADKELCKQIFGFKKVPFYVVLNDRNEITQYGNTINWDPIYLLMGLPVVPQADENAKPPTNVNVVSTGTSDSKIPIEDTHDEFIIEDLDF</sequence>
<name>A0A1Z5KNM6_FISSO</name>
<dbReference type="EMBL" id="BDSP01000259">
    <property type="protein sequence ID" value="GAX27682.1"/>
    <property type="molecule type" value="Genomic_DNA"/>
</dbReference>
<proteinExistence type="predicted"/>
<dbReference type="InterPro" id="IPR036249">
    <property type="entry name" value="Thioredoxin-like_sf"/>
</dbReference>
<organism evidence="1 2">
    <name type="scientific">Fistulifera solaris</name>
    <name type="common">Oleaginous diatom</name>
    <dbReference type="NCBI Taxonomy" id="1519565"/>
    <lineage>
        <taxon>Eukaryota</taxon>
        <taxon>Sar</taxon>
        <taxon>Stramenopiles</taxon>
        <taxon>Ochrophyta</taxon>
        <taxon>Bacillariophyta</taxon>
        <taxon>Bacillariophyceae</taxon>
        <taxon>Bacillariophycidae</taxon>
        <taxon>Naviculales</taxon>
        <taxon>Naviculaceae</taxon>
        <taxon>Fistulifera</taxon>
    </lineage>
</organism>
<comment type="caution">
    <text evidence="1">The sequence shown here is derived from an EMBL/GenBank/DDBJ whole genome shotgun (WGS) entry which is preliminary data.</text>
</comment>
<gene>
    <name evidence="1" type="ORF">FisN_13Hh223</name>
</gene>
<dbReference type="OrthoDB" id="273823at2759"/>
<dbReference type="AlphaFoldDB" id="A0A1Z5KNM6"/>
<evidence type="ECO:0000313" key="1">
    <source>
        <dbReference type="EMBL" id="GAX27682.1"/>
    </source>
</evidence>
<reference evidence="1 2" key="1">
    <citation type="journal article" date="2015" name="Plant Cell">
        <title>Oil accumulation by the oleaginous diatom Fistulifera solaris as revealed by the genome and transcriptome.</title>
        <authorList>
            <person name="Tanaka T."/>
            <person name="Maeda Y."/>
            <person name="Veluchamy A."/>
            <person name="Tanaka M."/>
            <person name="Abida H."/>
            <person name="Marechal E."/>
            <person name="Bowler C."/>
            <person name="Muto M."/>
            <person name="Sunaga Y."/>
            <person name="Tanaka M."/>
            <person name="Yoshino T."/>
            <person name="Taniguchi T."/>
            <person name="Fukuda Y."/>
            <person name="Nemoto M."/>
            <person name="Matsumoto M."/>
            <person name="Wong P.S."/>
            <person name="Aburatani S."/>
            <person name="Fujibuchi W."/>
        </authorList>
    </citation>
    <scope>NUCLEOTIDE SEQUENCE [LARGE SCALE GENOMIC DNA]</scope>
    <source>
        <strain evidence="1 2">JPCC DA0580</strain>
    </source>
</reference>
<protein>
    <recommendedName>
        <fullName evidence="3">Thioredoxin domain-containing protein</fullName>
    </recommendedName>
</protein>
<dbReference type="SUPFAM" id="SSF52833">
    <property type="entry name" value="Thioredoxin-like"/>
    <property type="match status" value="1"/>
</dbReference>